<feature type="non-terminal residue" evidence="2">
    <location>
        <position position="1"/>
    </location>
</feature>
<dbReference type="EMBL" id="CAJOBP010000547">
    <property type="protein sequence ID" value="CAF4192445.1"/>
    <property type="molecule type" value="Genomic_DNA"/>
</dbReference>
<evidence type="ECO:0000313" key="2">
    <source>
        <dbReference type="EMBL" id="CAF4192445.1"/>
    </source>
</evidence>
<dbReference type="PROSITE" id="PS50181">
    <property type="entry name" value="FBOX"/>
    <property type="match status" value="1"/>
</dbReference>
<comment type="caution">
    <text evidence="2">The sequence shown here is derived from an EMBL/GenBank/DDBJ whole genome shotgun (WGS) entry which is preliminary data.</text>
</comment>
<proteinExistence type="predicted"/>
<organism evidence="2 3">
    <name type="scientific">Rotaria socialis</name>
    <dbReference type="NCBI Taxonomy" id="392032"/>
    <lineage>
        <taxon>Eukaryota</taxon>
        <taxon>Metazoa</taxon>
        <taxon>Spiralia</taxon>
        <taxon>Gnathifera</taxon>
        <taxon>Rotifera</taxon>
        <taxon>Eurotatoria</taxon>
        <taxon>Bdelloidea</taxon>
        <taxon>Philodinida</taxon>
        <taxon>Philodinidae</taxon>
        <taxon>Rotaria</taxon>
    </lineage>
</organism>
<dbReference type="Proteomes" id="UP000663873">
    <property type="component" value="Unassembled WGS sequence"/>
</dbReference>
<name>A0A820AFP0_9BILA</name>
<gene>
    <name evidence="2" type="ORF">UJA718_LOCUS6021</name>
</gene>
<protein>
    <recommendedName>
        <fullName evidence="1">F-box domain-containing protein</fullName>
    </recommendedName>
</protein>
<dbReference type="AlphaFoldDB" id="A0A820AFP0"/>
<evidence type="ECO:0000259" key="1">
    <source>
        <dbReference type="PROSITE" id="PS50181"/>
    </source>
</evidence>
<sequence>YTYRSIWEYSSAQLIDLPDEILIIIFKNLNKRDVFSLILFNYLSCDCIYPLPDLILDQFYLQVLPKIHHKIKSLDLEPLSMKRLLLSRNYPNLFRLGVYIYNIEKQIALNLFTRQNEDECYIYSYPYKITRYENIEKNFPGHLFTCGFEESLFDEHSLEHDFFIQIVQSFPFMSSLTLTNREAQNDKQCRKLEK</sequence>
<evidence type="ECO:0000313" key="3">
    <source>
        <dbReference type="Proteomes" id="UP000663873"/>
    </source>
</evidence>
<reference evidence="2" key="1">
    <citation type="submission" date="2021-02" db="EMBL/GenBank/DDBJ databases">
        <authorList>
            <person name="Nowell W R."/>
        </authorList>
    </citation>
    <scope>NUCLEOTIDE SEQUENCE</scope>
</reference>
<feature type="domain" description="F-box" evidence="1">
    <location>
        <begin position="11"/>
        <end position="37"/>
    </location>
</feature>
<dbReference type="InterPro" id="IPR001810">
    <property type="entry name" value="F-box_dom"/>
</dbReference>
<accession>A0A820AFP0</accession>
<keyword evidence="3" id="KW-1185">Reference proteome</keyword>